<feature type="region of interest" description="Disordered" evidence="1">
    <location>
        <begin position="80"/>
        <end position="104"/>
    </location>
</feature>
<comment type="caution">
    <text evidence="2">The sequence shown here is derived from an EMBL/GenBank/DDBJ whole genome shotgun (WGS) entry which is preliminary data.</text>
</comment>
<protein>
    <submittedName>
        <fullName evidence="2">Uncharacterized protein</fullName>
    </submittedName>
</protein>
<accession>K0RLY4</accession>
<evidence type="ECO:0000313" key="3">
    <source>
        <dbReference type="Proteomes" id="UP000266841"/>
    </source>
</evidence>
<evidence type="ECO:0000313" key="2">
    <source>
        <dbReference type="EMBL" id="EJK47707.1"/>
    </source>
</evidence>
<keyword evidence="3" id="KW-1185">Reference proteome</keyword>
<sequence length="104" mass="11743">QGRGPFPLTSRAAHRQPGLRPDGARGGQEPEPRVYGRVGDLFRDRFGERAGWAHSLLFVAELPSFRPVLPPDVVGEMDEWREREQAAKREEKAKKKKKRAGLEA</sequence>
<name>K0RLY4_THAOC</name>
<dbReference type="OrthoDB" id="238681at2759"/>
<dbReference type="EMBL" id="AGNL01046702">
    <property type="protein sequence ID" value="EJK47707.1"/>
    <property type="molecule type" value="Genomic_DNA"/>
</dbReference>
<reference evidence="2 3" key="1">
    <citation type="journal article" date="2012" name="Genome Biol.">
        <title>Genome and low-iron response of an oceanic diatom adapted to chronic iron limitation.</title>
        <authorList>
            <person name="Lommer M."/>
            <person name="Specht M."/>
            <person name="Roy A.S."/>
            <person name="Kraemer L."/>
            <person name="Andreson R."/>
            <person name="Gutowska M.A."/>
            <person name="Wolf J."/>
            <person name="Bergner S.V."/>
            <person name="Schilhabel M.B."/>
            <person name="Klostermeier U.C."/>
            <person name="Beiko R.G."/>
            <person name="Rosenstiel P."/>
            <person name="Hippler M."/>
            <person name="Laroche J."/>
        </authorList>
    </citation>
    <scope>NUCLEOTIDE SEQUENCE [LARGE SCALE GENOMIC DNA]</scope>
    <source>
        <strain evidence="2 3">CCMP1005</strain>
    </source>
</reference>
<evidence type="ECO:0000256" key="1">
    <source>
        <dbReference type="SAM" id="MobiDB-lite"/>
    </source>
</evidence>
<feature type="region of interest" description="Disordered" evidence="1">
    <location>
        <begin position="1"/>
        <end position="35"/>
    </location>
</feature>
<dbReference type="Gene3D" id="1.10.1670.10">
    <property type="entry name" value="Helix-hairpin-Helix base-excision DNA repair enzymes (C-terminal)"/>
    <property type="match status" value="1"/>
</dbReference>
<proteinExistence type="predicted"/>
<dbReference type="Proteomes" id="UP000266841">
    <property type="component" value="Unassembled WGS sequence"/>
</dbReference>
<dbReference type="AlphaFoldDB" id="K0RLY4"/>
<dbReference type="InterPro" id="IPR023170">
    <property type="entry name" value="HhH_base_excis_C"/>
</dbReference>
<feature type="non-terminal residue" evidence="2">
    <location>
        <position position="1"/>
    </location>
</feature>
<feature type="compositionally biased region" description="Basic residues" evidence="1">
    <location>
        <begin position="94"/>
        <end position="104"/>
    </location>
</feature>
<gene>
    <name evidence="2" type="ORF">THAOC_33555</name>
</gene>
<organism evidence="2 3">
    <name type="scientific">Thalassiosira oceanica</name>
    <name type="common">Marine diatom</name>
    <dbReference type="NCBI Taxonomy" id="159749"/>
    <lineage>
        <taxon>Eukaryota</taxon>
        <taxon>Sar</taxon>
        <taxon>Stramenopiles</taxon>
        <taxon>Ochrophyta</taxon>
        <taxon>Bacillariophyta</taxon>
        <taxon>Coscinodiscophyceae</taxon>
        <taxon>Thalassiosirophycidae</taxon>
        <taxon>Thalassiosirales</taxon>
        <taxon>Thalassiosiraceae</taxon>
        <taxon>Thalassiosira</taxon>
    </lineage>
</organism>
<feature type="compositionally biased region" description="Basic and acidic residues" evidence="1">
    <location>
        <begin position="80"/>
        <end position="93"/>
    </location>
</feature>